<dbReference type="EMBL" id="CP013002">
    <property type="protein sequence ID" value="ALL15218.1"/>
    <property type="molecule type" value="Genomic_DNA"/>
</dbReference>
<dbReference type="Proteomes" id="UP000056905">
    <property type="component" value="Chromosome"/>
</dbReference>
<proteinExistence type="predicted"/>
<protein>
    <submittedName>
        <fullName evidence="3">Type VI secretion protein</fullName>
    </submittedName>
</protein>
<feature type="chain" id="PRO_5006014234" evidence="2">
    <location>
        <begin position="24"/>
        <end position="105"/>
    </location>
</feature>
<feature type="transmembrane region" description="Helical" evidence="1">
    <location>
        <begin position="80"/>
        <end position="101"/>
    </location>
</feature>
<keyword evidence="1" id="KW-0812">Transmembrane</keyword>
<evidence type="ECO:0000313" key="4">
    <source>
        <dbReference type="Proteomes" id="UP000056905"/>
    </source>
</evidence>
<dbReference type="KEGG" id="chq:AQ619_05595"/>
<keyword evidence="1" id="KW-1133">Transmembrane helix</keyword>
<evidence type="ECO:0000256" key="2">
    <source>
        <dbReference type="SAM" id="SignalP"/>
    </source>
</evidence>
<name>A0A0N7JI51_9CAUL</name>
<keyword evidence="4" id="KW-1185">Reference proteome</keyword>
<sequence length="105" mass="10441">MRKIFQRGGSALLLSALGHAALAQTVTADPAGSSPLLAALTWIQGTLLGSLATAAAVIAVAIVGFLMLAGRIEWRRGLTVIIGCFIIFGAAAIVAGIRAAATGAG</sequence>
<organism evidence="3 4">
    <name type="scientific">Caulobacter henricii</name>
    <dbReference type="NCBI Taxonomy" id="69395"/>
    <lineage>
        <taxon>Bacteria</taxon>
        <taxon>Pseudomonadati</taxon>
        <taxon>Pseudomonadota</taxon>
        <taxon>Alphaproteobacteria</taxon>
        <taxon>Caulobacterales</taxon>
        <taxon>Caulobacteraceae</taxon>
        <taxon>Caulobacter</taxon>
    </lineage>
</organism>
<reference evidence="3 4" key="1">
    <citation type="submission" date="2015-10" db="EMBL/GenBank/DDBJ databases">
        <title>Conservation of the essential genome among Caulobacter and Brevundimonas species.</title>
        <authorList>
            <person name="Scott D."/>
            <person name="Ely B."/>
        </authorList>
    </citation>
    <scope>NUCLEOTIDE SEQUENCE [LARGE SCALE GENOMIC DNA]</scope>
    <source>
        <strain evidence="3 4">CB4</strain>
    </source>
</reference>
<dbReference type="STRING" id="69395.AQ619_05595"/>
<gene>
    <name evidence="3" type="ORF">AQ619_05595</name>
</gene>
<dbReference type="InterPro" id="IPR007039">
    <property type="entry name" value="TrbC/VirB2"/>
</dbReference>
<dbReference type="AlphaFoldDB" id="A0A0N7JI51"/>
<feature type="signal peptide" evidence="2">
    <location>
        <begin position="1"/>
        <end position="23"/>
    </location>
</feature>
<keyword evidence="1" id="KW-0472">Membrane</keyword>
<dbReference type="Pfam" id="PF04956">
    <property type="entry name" value="TrbC"/>
    <property type="match status" value="1"/>
</dbReference>
<evidence type="ECO:0000256" key="1">
    <source>
        <dbReference type="SAM" id="Phobius"/>
    </source>
</evidence>
<feature type="transmembrane region" description="Helical" evidence="1">
    <location>
        <begin position="47"/>
        <end position="68"/>
    </location>
</feature>
<dbReference type="RefSeq" id="WP_062151310.1">
    <property type="nucleotide sequence ID" value="NZ_CP013002.1"/>
</dbReference>
<keyword evidence="2" id="KW-0732">Signal</keyword>
<accession>A0A0N7JI51</accession>
<evidence type="ECO:0000313" key="3">
    <source>
        <dbReference type="EMBL" id="ALL15218.1"/>
    </source>
</evidence>